<proteinExistence type="predicted"/>
<accession>A0A6J5L9J5</accession>
<dbReference type="EMBL" id="LR796237">
    <property type="protein sequence ID" value="CAB4129993.1"/>
    <property type="molecule type" value="Genomic_DNA"/>
</dbReference>
<name>A0A6J5L9J5_9CAUD</name>
<sequence length="125" mass="14422">MNERERLEKLTRVTLEAHDASERFCKQQLAALRQALQHQRQEPVAYLTRRKIGGTEGLLRADMVDRSAKNQETHDFIPLYTHPPQRTWIGLSDAEVEEVSGSFTEFEGFKQGALWAEQKLKELNA</sequence>
<gene>
    <name evidence="1" type="ORF">UFOVP116_216</name>
</gene>
<protein>
    <submittedName>
        <fullName evidence="1">Uncharacterized protein</fullName>
    </submittedName>
</protein>
<organism evidence="1">
    <name type="scientific">uncultured Caudovirales phage</name>
    <dbReference type="NCBI Taxonomy" id="2100421"/>
    <lineage>
        <taxon>Viruses</taxon>
        <taxon>Duplodnaviria</taxon>
        <taxon>Heunggongvirae</taxon>
        <taxon>Uroviricota</taxon>
        <taxon>Caudoviricetes</taxon>
        <taxon>Peduoviridae</taxon>
        <taxon>Maltschvirus</taxon>
        <taxon>Maltschvirus maltsch</taxon>
    </lineage>
</organism>
<reference evidence="1" key="1">
    <citation type="submission" date="2020-04" db="EMBL/GenBank/DDBJ databases">
        <authorList>
            <person name="Chiriac C."/>
            <person name="Salcher M."/>
            <person name="Ghai R."/>
            <person name="Kavagutti S V."/>
        </authorList>
    </citation>
    <scope>NUCLEOTIDE SEQUENCE</scope>
</reference>
<evidence type="ECO:0000313" key="1">
    <source>
        <dbReference type="EMBL" id="CAB4129993.1"/>
    </source>
</evidence>